<reference evidence="3 4" key="1">
    <citation type="journal article" date="2016" name="Nat. Commun.">
        <title>Thousands of microbial genomes shed light on interconnected biogeochemical processes in an aquifer system.</title>
        <authorList>
            <person name="Anantharaman K."/>
            <person name="Brown C.T."/>
            <person name="Hug L.A."/>
            <person name="Sharon I."/>
            <person name="Castelle C.J."/>
            <person name="Probst A.J."/>
            <person name="Thomas B.C."/>
            <person name="Singh A."/>
            <person name="Wilkins M.J."/>
            <person name="Karaoz U."/>
            <person name="Brodie E.L."/>
            <person name="Williams K.H."/>
            <person name="Hubbard S.S."/>
            <person name="Banfield J.F."/>
        </authorList>
    </citation>
    <scope>NUCLEOTIDE SEQUENCE [LARGE SCALE GENOMIC DNA]</scope>
</reference>
<sequence>MNNSNPNKYFLYARKSTEDDDKQVMSIEAQLFELEEYAKRENITVKEIFTESKSAKTPGREQFARMIEKIEAGEANGILCWHPDRLARNSVDGGKIIYLVDTGAIASLRFPQFWFEPTPQGKFMLQVAFGQSKYFSDNLVENVKRGIRQKLRRGEWLTKAPYGYINNLKTKTIEPHPVYSKIVVRAFEEYVKGIYTLEGLAKHLADLGMITSHQTPLAKASIVRMLTNRAYLGFIKHRDEWHNGSFTPILSPTLFEAVQKVLTTRKKPRKSKVAHGFVFTGFAKCGECGGMITAQYATNRFGTKYTYYRCTKKHGVCSQSYLQENAFATQLQTLLQAVSLPLSEIEKMETRITQWEKESISERGDVAKNLKESIRVNQEKMDKLVSVYLDGDIERDTYLQKKDLLMREKASLLESERDFGQQRKNWV</sequence>
<dbReference type="EMBL" id="MHRM01000010">
    <property type="protein sequence ID" value="OHA24201.1"/>
    <property type="molecule type" value="Genomic_DNA"/>
</dbReference>
<dbReference type="Gene3D" id="3.40.50.1390">
    <property type="entry name" value="Resolvase, N-terminal catalytic domain"/>
    <property type="match status" value="1"/>
</dbReference>
<evidence type="ECO:0000313" key="3">
    <source>
        <dbReference type="EMBL" id="OHA24201.1"/>
    </source>
</evidence>
<dbReference type="CDD" id="cd00338">
    <property type="entry name" value="Ser_Recombinase"/>
    <property type="match status" value="1"/>
</dbReference>
<dbReference type="STRING" id="1802308.A3D50_00935"/>
<comment type="caution">
    <text evidence="3">The sequence shown here is derived from an EMBL/GenBank/DDBJ whole genome shotgun (WGS) entry which is preliminary data.</text>
</comment>
<dbReference type="PROSITE" id="PS51736">
    <property type="entry name" value="RECOMBINASES_3"/>
    <property type="match status" value="1"/>
</dbReference>
<evidence type="ECO:0000259" key="2">
    <source>
        <dbReference type="PROSITE" id="PS51737"/>
    </source>
</evidence>
<dbReference type="GO" id="GO:0000150">
    <property type="term" value="F:DNA strand exchange activity"/>
    <property type="evidence" value="ECO:0007669"/>
    <property type="project" value="InterPro"/>
</dbReference>
<dbReference type="PANTHER" id="PTHR30461:SF23">
    <property type="entry name" value="DNA RECOMBINASE-RELATED"/>
    <property type="match status" value="1"/>
</dbReference>
<organism evidence="3 4">
    <name type="scientific">Candidatus Taylorbacteria bacterium RIFCSPHIGHO2_02_FULL_44_12</name>
    <dbReference type="NCBI Taxonomy" id="1802308"/>
    <lineage>
        <taxon>Bacteria</taxon>
        <taxon>Candidatus Tayloriibacteriota</taxon>
    </lineage>
</organism>
<feature type="domain" description="Recombinase" evidence="2">
    <location>
        <begin position="161"/>
        <end position="268"/>
    </location>
</feature>
<feature type="non-terminal residue" evidence="3">
    <location>
        <position position="427"/>
    </location>
</feature>
<dbReference type="InterPro" id="IPR038109">
    <property type="entry name" value="DNA_bind_recomb_sf"/>
</dbReference>
<feature type="domain" description="Resolvase/invertase-type recombinase catalytic" evidence="1">
    <location>
        <begin position="8"/>
        <end position="154"/>
    </location>
</feature>
<gene>
    <name evidence="3" type="ORF">A3D50_00935</name>
</gene>
<dbReference type="GO" id="GO:0003677">
    <property type="term" value="F:DNA binding"/>
    <property type="evidence" value="ECO:0007669"/>
    <property type="project" value="InterPro"/>
</dbReference>
<name>A0A1G2MMD6_9BACT</name>
<protein>
    <recommendedName>
        <fullName evidence="5">Recombinase domain-containing protein</fullName>
    </recommendedName>
</protein>
<dbReference type="PANTHER" id="PTHR30461">
    <property type="entry name" value="DNA-INVERTASE FROM LAMBDOID PROPHAGE"/>
    <property type="match status" value="1"/>
</dbReference>
<dbReference type="Pfam" id="PF13408">
    <property type="entry name" value="Zn_ribbon_recom"/>
    <property type="match status" value="1"/>
</dbReference>
<dbReference type="SUPFAM" id="SSF53041">
    <property type="entry name" value="Resolvase-like"/>
    <property type="match status" value="1"/>
</dbReference>
<proteinExistence type="predicted"/>
<dbReference type="SMART" id="SM00857">
    <property type="entry name" value="Resolvase"/>
    <property type="match status" value="1"/>
</dbReference>
<dbReference type="InterPro" id="IPR006119">
    <property type="entry name" value="Resolv_N"/>
</dbReference>
<dbReference type="Gene3D" id="3.90.1750.20">
    <property type="entry name" value="Putative Large Serine Recombinase, Chain B, Domain 2"/>
    <property type="match status" value="1"/>
</dbReference>
<dbReference type="InterPro" id="IPR025827">
    <property type="entry name" value="Zn_ribbon_recom_dom"/>
</dbReference>
<evidence type="ECO:0008006" key="5">
    <source>
        <dbReference type="Google" id="ProtNLM"/>
    </source>
</evidence>
<dbReference type="InterPro" id="IPR050639">
    <property type="entry name" value="SSR_resolvase"/>
</dbReference>
<dbReference type="InterPro" id="IPR011109">
    <property type="entry name" value="DNA_bind_recombinase_dom"/>
</dbReference>
<dbReference type="Proteomes" id="UP000178413">
    <property type="component" value="Unassembled WGS sequence"/>
</dbReference>
<dbReference type="Pfam" id="PF07508">
    <property type="entry name" value="Recombinase"/>
    <property type="match status" value="1"/>
</dbReference>
<dbReference type="Pfam" id="PF00239">
    <property type="entry name" value="Resolvase"/>
    <property type="match status" value="1"/>
</dbReference>
<accession>A0A1G2MMD6</accession>
<dbReference type="PROSITE" id="PS51737">
    <property type="entry name" value="RECOMBINASE_DNA_BIND"/>
    <property type="match status" value="1"/>
</dbReference>
<dbReference type="AlphaFoldDB" id="A0A1G2MMD6"/>
<dbReference type="InterPro" id="IPR036162">
    <property type="entry name" value="Resolvase-like_N_sf"/>
</dbReference>
<evidence type="ECO:0000259" key="1">
    <source>
        <dbReference type="PROSITE" id="PS51736"/>
    </source>
</evidence>
<evidence type="ECO:0000313" key="4">
    <source>
        <dbReference type="Proteomes" id="UP000178413"/>
    </source>
</evidence>